<dbReference type="EMBL" id="JACEIK010002190">
    <property type="protein sequence ID" value="MCD9559685.1"/>
    <property type="molecule type" value="Genomic_DNA"/>
</dbReference>
<keyword evidence="2" id="KW-1185">Reference proteome</keyword>
<name>A0ABS8UNK7_DATST</name>
<gene>
    <name evidence="1" type="ORF">HAX54_017846</name>
</gene>
<protein>
    <submittedName>
        <fullName evidence="1">Uncharacterized protein</fullName>
    </submittedName>
</protein>
<proteinExistence type="predicted"/>
<organism evidence="1 2">
    <name type="scientific">Datura stramonium</name>
    <name type="common">Jimsonweed</name>
    <name type="synonym">Common thornapple</name>
    <dbReference type="NCBI Taxonomy" id="4076"/>
    <lineage>
        <taxon>Eukaryota</taxon>
        <taxon>Viridiplantae</taxon>
        <taxon>Streptophyta</taxon>
        <taxon>Embryophyta</taxon>
        <taxon>Tracheophyta</taxon>
        <taxon>Spermatophyta</taxon>
        <taxon>Magnoliopsida</taxon>
        <taxon>eudicotyledons</taxon>
        <taxon>Gunneridae</taxon>
        <taxon>Pentapetalae</taxon>
        <taxon>asterids</taxon>
        <taxon>lamiids</taxon>
        <taxon>Solanales</taxon>
        <taxon>Solanaceae</taxon>
        <taxon>Solanoideae</taxon>
        <taxon>Datureae</taxon>
        <taxon>Datura</taxon>
    </lineage>
</organism>
<evidence type="ECO:0000313" key="1">
    <source>
        <dbReference type="EMBL" id="MCD9559685.1"/>
    </source>
</evidence>
<reference evidence="1 2" key="1">
    <citation type="journal article" date="2021" name="BMC Genomics">
        <title>Datura genome reveals duplications of psychoactive alkaloid biosynthetic genes and high mutation rate following tissue culture.</title>
        <authorList>
            <person name="Rajewski A."/>
            <person name="Carter-House D."/>
            <person name="Stajich J."/>
            <person name="Litt A."/>
        </authorList>
    </citation>
    <scope>NUCLEOTIDE SEQUENCE [LARGE SCALE GENOMIC DNA]</scope>
    <source>
        <strain evidence="1">AR-01</strain>
    </source>
</reference>
<evidence type="ECO:0000313" key="2">
    <source>
        <dbReference type="Proteomes" id="UP000823775"/>
    </source>
</evidence>
<accession>A0ABS8UNK7</accession>
<comment type="caution">
    <text evidence="1">The sequence shown here is derived from an EMBL/GenBank/DDBJ whole genome shotgun (WGS) entry which is preliminary data.</text>
</comment>
<sequence length="123" mass="13809">MTRGGNGAGAGPSGPFGPFECMGAFESLDQAHIELLIDLEEEKKKGCSRDKLLQGLYGDYLVTIAALYAIGEMLWRGWLRYGELLWLSKPHWHGPLHLGHVRYEGYPIVEESLLQRESLSLQH</sequence>
<dbReference type="Proteomes" id="UP000823775">
    <property type="component" value="Unassembled WGS sequence"/>
</dbReference>